<dbReference type="Pfam" id="PF10273">
    <property type="entry name" value="WGG"/>
    <property type="match status" value="1"/>
</dbReference>
<dbReference type="SMR" id="A0A7J7H4T1"/>
<keyword evidence="4" id="KW-1185">Reference proteome</keyword>
<dbReference type="InterPro" id="IPR019398">
    <property type="entry name" value="Pre-rRNA_process_TSR2"/>
</dbReference>
<gene>
    <name evidence="3" type="ORF">HYC85_017092</name>
</gene>
<reference evidence="4" key="1">
    <citation type="journal article" date="2020" name="Nat. Commun.">
        <title>Genome assembly of wild tea tree DASZ reveals pedigree and selection history of tea varieties.</title>
        <authorList>
            <person name="Zhang W."/>
            <person name="Zhang Y."/>
            <person name="Qiu H."/>
            <person name="Guo Y."/>
            <person name="Wan H."/>
            <person name="Zhang X."/>
            <person name="Scossa F."/>
            <person name="Alseekh S."/>
            <person name="Zhang Q."/>
            <person name="Wang P."/>
            <person name="Xu L."/>
            <person name="Schmidt M.H."/>
            <person name="Jia X."/>
            <person name="Li D."/>
            <person name="Zhu A."/>
            <person name="Guo F."/>
            <person name="Chen W."/>
            <person name="Ni D."/>
            <person name="Usadel B."/>
            <person name="Fernie A.R."/>
            <person name="Wen W."/>
        </authorList>
    </citation>
    <scope>NUCLEOTIDE SEQUENCE [LARGE SCALE GENOMIC DNA]</scope>
    <source>
        <strain evidence="4">cv. G240</strain>
    </source>
</reference>
<sequence>MEPFNTSSVSRTPSYSLKAKATSVFREGISMHLSGWNGLQMAIQNKWGGSDSLKKFDQLTSDILSWFSQSKEQLHIEDLENLLHESLLLTFNTDIEDGSIEEVAEQLMIMHEEFLQGSHALMNKRVIEIKNLGRTSSSS</sequence>
<dbReference type="EMBL" id="JACBKZ010000007">
    <property type="protein sequence ID" value="KAF5946864.1"/>
    <property type="molecule type" value="Genomic_DNA"/>
</dbReference>
<protein>
    <recommendedName>
        <fullName evidence="5">Pre-rRNA-processing protein TSR2 homolog</fullName>
    </recommendedName>
</protein>
<evidence type="ECO:0000313" key="3">
    <source>
        <dbReference type="EMBL" id="KAF5946864.1"/>
    </source>
</evidence>
<evidence type="ECO:0008006" key="5">
    <source>
        <dbReference type="Google" id="ProtNLM"/>
    </source>
</evidence>
<evidence type="ECO:0000313" key="4">
    <source>
        <dbReference type="Proteomes" id="UP000593564"/>
    </source>
</evidence>
<comment type="similarity">
    <text evidence="1">Belongs to the TSR2 family.</text>
</comment>
<dbReference type="GO" id="GO:0006364">
    <property type="term" value="P:rRNA processing"/>
    <property type="evidence" value="ECO:0007669"/>
    <property type="project" value="UniProtKB-KW"/>
</dbReference>
<reference evidence="3 4" key="2">
    <citation type="submission" date="2020-07" db="EMBL/GenBank/DDBJ databases">
        <title>Genome assembly of wild tea tree DASZ reveals pedigree and selection history of tea varieties.</title>
        <authorList>
            <person name="Zhang W."/>
        </authorList>
    </citation>
    <scope>NUCLEOTIDE SEQUENCE [LARGE SCALE GENOMIC DNA]</scope>
    <source>
        <strain evidence="4">cv. G240</strain>
        <tissue evidence="3">Leaf</tissue>
    </source>
</reference>
<accession>A0A7J7H4T1</accession>
<name>A0A7J7H4T1_CAMSI</name>
<evidence type="ECO:0000256" key="1">
    <source>
        <dbReference type="ARBA" id="ARBA00006524"/>
    </source>
</evidence>
<dbReference type="AlphaFoldDB" id="A0A7J7H4T1"/>
<dbReference type="PANTHER" id="PTHR21250">
    <property type="entry name" value="PRE-RRNA-PROCESSING PROTEIN TSR2 HOMOLOG"/>
    <property type="match status" value="1"/>
</dbReference>
<proteinExistence type="inferred from homology"/>
<dbReference type="Proteomes" id="UP000593564">
    <property type="component" value="Unassembled WGS sequence"/>
</dbReference>
<comment type="caution">
    <text evidence="3">The sequence shown here is derived from an EMBL/GenBank/DDBJ whole genome shotgun (WGS) entry which is preliminary data.</text>
</comment>
<evidence type="ECO:0000256" key="2">
    <source>
        <dbReference type="ARBA" id="ARBA00022552"/>
    </source>
</evidence>
<organism evidence="3 4">
    <name type="scientific">Camellia sinensis</name>
    <name type="common">Tea plant</name>
    <name type="synonym">Thea sinensis</name>
    <dbReference type="NCBI Taxonomy" id="4442"/>
    <lineage>
        <taxon>Eukaryota</taxon>
        <taxon>Viridiplantae</taxon>
        <taxon>Streptophyta</taxon>
        <taxon>Embryophyta</taxon>
        <taxon>Tracheophyta</taxon>
        <taxon>Spermatophyta</taxon>
        <taxon>Magnoliopsida</taxon>
        <taxon>eudicotyledons</taxon>
        <taxon>Gunneridae</taxon>
        <taxon>Pentapetalae</taxon>
        <taxon>asterids</taxon>
        <taxon>Ericales</taxon>
        <taxon>Theaceae</taxon>
        <taxon>Camellia</taxon>
    </lineage>
</organism>
<keyword evidence="2" id="KW-0698">rRNA processing</keyword>